<dbReference type="PROSITE" id="PS50110">
    <property type="entry name" value="RESPONSE_REGULATORY"/>
    <property type="match status" value="1"/>
</dbReference>
<gene>
    <name evidence="4" type="ORF">GCM10007874_27800</name>
</gene>
<proteinExistence type="predicted"/>
<dbReference type="PANTHER" id="PTHR44591:SF21">
    <property type="entry name" value="TWO-COMPONENT RESPONSE REGULATOR"/>
    <property type="match status" value="1"/>
</dbReference>
<evidence type="ECO:0000313" key="5">
    <source>
        <dbReference type="Proteomes" id="UP001156882"/>
    </source>
</evidence>
<evidence type="ECO:0000256" key="2">
    <source>
        <dbReference type="PROSITE-ProRule" id="PRU00169"/>
    </source>
</evidence>
<dbReference type="InterPro" id="IPR011006">
    <property type="entry name" value="CheY-like_superfamily"/>
</dbReference>
<dbReference type="InterPro" id="IPR050595">
    <property type="entry name" value="Bact_response_regulator"/>
</dbReference>
<dbReference type="EMBL" id="BSPC01000024">
    <property type="protein sequence ID" value="GLS19763.1"/>
    <property type="molecule type" value="Genomic_DNA"/>
</dbReference>
<name>A0ABQ6CJ85_9HYPH</name>
<dbReference type="SUPFAM" id="SSF52172">
    <property type="entry name" value="CheY-like"/>
    <property type="match status" value="1"/>
</dbReference>
<accession>A0ABQ6CJ85</accession>
<reference evidence="5" key="1">
    <citation type="journal article" date="2019" name="Int. J. Syst. Evol. Microbiol.">
        <title>The Global Catalogue of Microorganisms (GCM) 10K type strain sequencing project: providing services to taxonomists for standard genome sequencing and annotation.</title>
        <authorList>
            <consortium name="The Broad Institute Genomics Platform"/>
            <consortium name="The Broad Institute Genome Sequencing Center for Infectious Disease"/>
            <person name="Wu L."/>
            <person name="Ma J."/>
        </authorList>
    </citation>
    <scope>NUCLEOTIDE SEQUENCE [LARGE SCALE GENOMIC DNA]</scope>
    <source>
        <strain evidence="5">NBRC 101365</strain>
    </source>
</reference>
<evidence type="ECO:0000259" key="3">
    <source>
        <dbReference type="PROSITE" id="PS50110"/>
    </source>
</evidence>
<dbReference type="InterPro" id="IPR001789">
    <property type="entry name" value="Sig_transdc_resp-reg_receiver"/>
</dbReference>
<evidence type="ECO:0000313" key="4">
    <source>
        <dbReference type="EMBL" id="GLS19763.1"/>
    </source>
</evidence>
<keyword evidence="1 2" id="KW-0597">Phosphoprotein</keyword>
<dbReference type="PANTHER" id="PTHR44591">
    <property type="entry name" value="STRESS RESPONSE REGULATOR PROTEIN 1"/>
    <property type="match status" value="1"/>
</dbReference>
<dbReference type="Pfam" id="PF00072">
    <property type="entry name" value="Response_reg"/>
    <property type="match status" value="1"/>
</dbReference>
<comment type="caution">
    <text evidence="4">The sequence shown here is derived from an EMBL/GenBank/DDBJ whole genome shotgun (WGS) entry which is preliminary data.</text>
</comment>
<protein>
    <recommendedName>
        <fullName evidence="3">Response regulatory domain-containing protein</fullName>
    </recommendedName>
</protein>
<feature type="domain" description="Response regulatory" evidence="3">
    <location>
        <begin position="27"/>
        <end position="140"/>
    </location>
</feature>
<evidence type="ECO:0000256" key="1">
    <source>
        <dbReference type="ARBA" id="ARBA00022553"/>
    </source>
</evidence>
<keyword evidence="5" id="KW-1185">Reference proteome</keyword>
<sequence length="144" mass="16056">MKAPSFAEPTERSYERVISMDAQAEPKVVLVDDDNDVRAITADILEEAGFDVLQAARAEAALDILATNRDVKVLITDVRMPGPMNGYDLALKARERWPSLEIMFVSGFGLPERHQLYFDCLLVSKPFDPDYLVSQVRGLAERAA</sequence>
<dbReference type="Proteomes" id="UP001156882">
    <property type="component" value="Unassembled WGS sequence"/>
</dbReference>
<dbReference type="Gene3D" id="3.40.50.2300">
    <property type="match status" value="1"/>
</dbReference>
<organism evidence="4 5">
    <name type="scientific">Labrys miyagiensis</name>
    <dbReference type="NCBI Taxonomy" id="346912"/>
    <lineage>
        <taxon>Bacteria</taxon>
        <taxon>Pseudomonadati</taxon>
        <taxon>Pseudomonadota</taxon>
        <taxon>Alphaproteobacteria</taxon>
        <taxon>Hyphomicrobiales</taxon>
        <taxon>Xanthobacteraceae</taxon>
        <taxon>Labrys</taxon>
    </lineage>
</organism>
<dbReference type="SMART" id="SM00448">
    <property type="entry name" value="REC"/>
    <property type="match status" value="1"/>
</dbReference>
<feature type="modified residue" description="4-aspartylphosphate" evidence="2">
    <location>
        <position position="77"/>
    </location>
</feature>